<dbReference type="RefSeq" id="WP_103982799.1">
    <property type="nucleotide sequence ID" value="NZ_FNVS01000005.1"/>
</dbReference>
<dbReference type="AlphaFoldDB" id="A0A8G2F3S7"/>
<sequence>MKKNFLLFFMILLAFTACEGPAGPPGQDGSGMYWFVDTYTIREKDWKMYSDPDGRNPYYMCEVPIKELTNDLYVDGNVFAYLIQNPGQNNEVQTPLPYTLPLENTEDARWSEIINFDFMPGSIAFYVTYSDFAVNVPPGELQFRVVLNY</sequence>
<comment type="caution">
    <text evidence="2">The sequence shown here is derived from an EMBL/GenBank/DDBJ whole genome shotgun (WGS) entry which is preliminary data.</text>
</comment>
<dbReference type="Proteomes" id="UP000236725">
    <property type="component" value="Unassembled WGS sequence"/>
</dbReference>
<evidence type="ECO:0008006" key="4">
    <source>
        <dbReference type="Google" id="ProtNLM"/>
    </source>
</evidence>
<proteinExistence type="predicted"/>
<dbReference type="EMBL" id="FNVS01000005">
    <property type="protein sequence ID" value="SEF69649.1"/>
    <property type="molecule type" value="Genomic_DNA"/>
</dbReference>
<protein>
    <recommendedName>
        <fullName evidence="4">Lipoprotein</fullName>
    </recommendedName>
</protein>
<keyword evidence="1" id="KW-0732">Signal</keyword>
<gene>
    <name evidence="2" type="ORF">SAMN05444001_10514</name>
</gene>
<accession>A0A8G2F3S7</accession>
<feature type="signal peptide" evidence="1">
    <location>
        <begin position="1"/>
        <end position="19"/>
    </location>
</feature>
<evidence type="ECO:0000256" key="1">
    <source>
        <dbReference type="SAM" id="SignalP"/>
    </source>
</evidence>
<evidence type="ECO:0000313" key="3">
    <source>
        <dbReference type="Proteomes" id="UP000236725"/>
    </source>
</evidence>
<keyword evidence="3" id="KW-1185">Reference proteome</keyword>
<organism evidence="2 3">
    <name type="scientific">Parabacteroides chinchillae</name>
    <dbReference type="NCBI Taxonomy" id="871327"/>
    <lineage>
        <taxon>Bacteria</taxon>
        <taxon>Pseudomonadati</taxon>
        <taxon>Bacteroidota</taxon>
        <taxon>Bacteroidia</taxon>
        <taxon>Bacteroidales</taxon>
        <taxon>Tannerellaceae</taxon>
        <taxon>Parabacteroides</taxon>
    </lineage>
</organism>
<evidence type="ECO:0000313" key="2">
    <source>
        <dbReference type="EMBL" id="SEF69649.1"/>
    </source>
</evidence>
<dbReference type="PROSITE" id="PS51257">
    <property type="entry name" value="PROKAR_LIPOPROTEIN"/>
    <property type="match status" value="1"/>
</dbReference>
<feature type="chain" id="PRO_5034233467" description="Lipoprotein" evidence="1">
    <location>
        <begin position="20"/>
        <end position="149"/>
    </location>
</feature>
<name>A0A8G2F3S7_9BACT</name>
<reference evidence="2 3" key="1">
    <citation type="submission" date="2016-10" db="EMBL/GenBank/DDBJ databases">
        <authorList>
            <person name="Varghese N."/>
            <person name="Submissions S."/>
        </authorList>
    </citation>
    <scope>NUCLEOTIDE SEQUENCE [LARGE SCALE GENOMIC DNA]</scope>
    <source>
        <strain evidence="2 3">DSM 29073</strain>
    </source>
</reference>